<accession>A0A940Y5U6</accession>
<evidence type="ECO:0000256" key="1">
    <source>
        <dbReference type="SAM" id="SignalP"/>
    </source>
</evidence>
<comment type="caution">
    <text evidence="2">The sequence shown here is derived from an EMBL/GenBank/DDBJ whole genome shotgun (WGS) entry which is preliminary data.</text>
</comment>
<keyword evidence="3" id="KW-1185">Reference proteome</keyword>
<evidence type="ECO:0000313" key="3">
    <source>
        <dbReference type="Proteomes" id="UP000676246"/>
    </source>
</evidence>
<reference evidence="2 3" key="1">
    <citation type="submission" date="2021-04" db="EMBL/GenBank/DDBJ databases">
        <title>The genome sequence of Ideonella sp. 3Y2.</title>
        <authorList>
            <person name="Liu Y."/>
        </authorList>
    </citation>
    <scope>NUCLEOTIDE SEQUENCE [LARGE SCALE GENOMIC DNA]</scope>
    <source>
        <strain evidence="2 3">3Y2</strain>
    </source>
</reference>
<dbReference type="Proteomes" id="UP000676246">
    <property type="component" value="Unassembled WGS sequence"/>
</dbReference>
<proteinExistence type="predicted"/>
<name>A0A940Y5U6_9BURK</name>
<gene>
    <name evidence="2" type="ORF">KAK03_02270</name>
</gene>
<keyword evidence="1" id="KW-0732">Signal</keyword>
<feature type="chain" id="PRO_5037557540" description="Lipoprotein" evidence="1">
    <location>
        <begin position="22"/>
        <end position="322"/>
    </location>
</feature>
<evidence type="ECO:0008006" key="4">
    <source>
        <dbReference type="Google" id="ProtNLM"/>
    </source>
</evidence>
<sequence length="322" mass="32324">MNTSILNTRRALTLLALASLAACGGGGGGDGGEPPVATDLAITDANADAVARVGLASTSVGPLAANLGTGLGATGSASQVVALVSRRAQALGLKAASRVQPQAAAVVDCAVSGSVSVNFSDSNANGLFDATGESISVSASACDDGSGFTLNGSFTMTLGSFTDARNFGFTMAFAGLQTTTAEGSVRLDGELAVQLSGGNTLDLSSPSIVLQASRSGVSYRFALASYVAHVVDRGDASVQRVTGTFSGTGLDSYRVQVTTPVDVVQRYADDYPSAGTMKFVGAAGSVLKVDALNATQARLSVDANGDGAYETVRTVLWADLDR</sequence>
<dbReference type="AlphaFoldDB" id="A0A940Y5U6"/>
<protein>
    <recommendedName>
        <fullName evidence="4">Lipoprotein</fullName>
    </recommendedName>
</protein>
<feature type="signal peptide" evidence="1">
    <location>
        <begin position="1"/>
        <end position="21"/>
    </location>
</feature>
<organism evidence="2 3">
    <name type="scientific">Ideonella alba</name>
    <dbReference type="NCBI Taxonomy" id="2824118"/>
    <lineage>
        <taxon>Bacteria</taxon>
        <taxon>Pseudomonadati</taxon>
        <taxon>Pseudomonadota</taxon>
        <taxon>Betaproteobacteria</taxon>
        <taxon>Burkholderiales</taxon>
        <taxon>Sphaerotilaceae</taxon>
        <taxon>Ideonella</taxon>
    </lineage>
</organism>
<dbReference type="EMBL" id="JAGQDD010000001">
    <property type="protein sequence ID" value="MBQ0929293.1"/>
    <property type="molecule type" value="Genomic_DNA"/>
</dbReference>
<evidence type="ECO:0000313" key="2">
    <source>
        <dbReference type="EMBL" id="MBQ0929293.1"/>
    </source>
</evidence>
<dbReference type="RefSeq" id="WP_210851545.1">
    <property type="nucleotide sequence ID" value="NZ_JAGQDD010000001.1"/>
</dbReference>